<dbReference type="VEuPathDB" id="TriTrypDB:BCY84_10665"/>
<evidence type="ECO:0000256" key="1">
    <source>
        <dbReference type="SAM" id="MobiDB-lite"/>
    </source>
</evidence>
<organism evidence="2 3">
    <name type="scientific">Trypanosoma cruzi</name>
    <dbReference type="NCBI Taxonomy" id="5693"/>
    <lineage>
        <taxon>Eukaryota</taxon>
        <taxon>Discoba</taxon>
        <taxon>Euglenozoa</taxon>
        <taxon>Kinetoplastea</taxon>
        <taxon>Metakinetoplastina</taxon>
        <taxon>Trypanosomatida</taxon>
        <taxon>Trypanosomatidae</taxon>
        <taxon>Trypanosoma</taxon>
        <taxon>Schizotrypanum</taxon>
    </lineage>
</organism>
<feature type="compositionally biased region" description="Low complexity" evidence="1">
    <location>
        <begin position="438"/>
        <end position="454"/>
    </location>
</feature>
<accession>A0A7J6YIH9</accession>
<feature type="region of interest" description="Disordered" evidence="1">
    <location>
        <begin position="216"/>
        <end position="238"/>
    </location>
</feature>
<feature type="compositionally biased region" description="Acidic residues" evidence="1">
    <location>
        <begin position="71"/>
        <end position="81"/>
    </location>
</feature>
<comment type="caution">
    <text evidence="2">The sequence shown here is derived from an EMBL/GenBank/DDBJ whole genome shotgun (WGS) entry which is preliminary data.</text>
</comment>
<evidence type="ECO:0000313" key="3">
    <source>
        <dbReference type="Proteomes" id="UP000583944"/>
    </source>
</evidence>
<sequence length="640" mass="69397">MHVPGGNKATSPPLHQQQLQQQWPAASLRRRAVQQRQQQCPGIRRAANSTTAPSSSELSPTPLVMTYELENSSEDDSEEYSETTYTPSNVPHFLSMPFGPTEGGTASLMWGMSPTSSYCADVLSSQGTEIGVGSKTLSPHRILRQISVCDTHSNKSGIPQMPVIVSERNSPVHGEEKQELQPSNLTRTNLMNAAIPTQLPQIVGSGARIQHTQKPTVNLEPPHNESTSRVATLPPATGKICTRPSKECVSPITARPSTPAAPAASCRGARFAVGGSGVSNVSRDSRTLLDDDAKRGVKALREEVEGEATPRLILNRAPPAYPSAETPVVAVVPAEEKAGTSRGNFATNLHEIPSSVTATTASPASQGVCVHATNGTTQLTRQAMTAATRQVKPKEVPCGSERRRIVSGSDAYYKLPSLFSSSNPVLPRVEKRQKFSAEPLQNHPQQNQQQQQEQLSELAIVPRRLGDRGPLVQERIQRQRIRRCETAERVAILNKIMEMKQSPNTPHVFRSEDVASCAQSPPQLLSQLRGCEANESDEVTGKVLRSVNPIENWGSRHNATPQGLGTGLGSAKATDDPTRHFPENTKTGVKGLCPPRCQRMKSARRRVRNQQMDMLPSIGGSRIKLIESSQILPGHEGNMT</sequence>
<evidence type="ECO:0000313" key="2">
    <source>
        <dbReference type="EMBL" id="KAF5226110.1"/>
    </source>
</evidence>
<dbReference type="EMBL" id="JABDHM010000003">
    <property type="protein sequence ID" value="KAF5226110.1"/>
    <property type="molecule type" value="Genomic_DNA"/>
</dbReference>
<feature type="region of interest" description="Disordered" evidence="1">
    <location>
        <begin position="552"/>
        <end position="577"/>
    </location>
</feature>
<dbReference type="Proteomes" id="UP000583944">
    <property type="component" value="Unassembled WGS sequence"/>
</dbReference>
<dbReference type="AlphaFoldDB" id="A0A7J6YIH9"/>
<proteinExistence type="predicted"/>
<reference evidence="2 3" key="1">
    <citation type="journal article" date="2019" name="Genome Biol. Evol.">
        <title>Nanopore Sequencing Significantly Improves Genome Assembly of the Protozoan Parasite Trypanosoma cruzi.</title>
        <authorList>
            <person name="Diaz-Viraque F."/>
            <person name="Pita S."/>
            <person name="Greif G."/>
            <person name="de Souza R.C.M."/>
            <person name="Iraola G."/>
            <person name="Robello C."/>
        </authorList>
    </citation>
    <scope>NUCLEOTIDE SEQUENCE [LARGE SCALE GENOMIC DNA]</scope>
    <source>
        <strain evidence="2 3">Berenice</strain>
    </source>
</reference>
<protein>
    <submittedName>
        <fullName evidence="2">Uncharacterized protein</fullName>
    </submittedName>
</protein>
<gene>
    <name evidence="2" type="ORF">ECC02_000671</name>
</gene>
<feature type="region of interest" description="Disordered" evidence="1">
    <location>
        <begin position="434"/>
        <end position="454"/>
    </location>
</feature>
<name>A0A7J6YIH9_TRYCR</name>
<feature type="region of interest" description="Disordered" evidence="1">
    <location>
        <begin position="1"/>
        <end position="92"/>
    </location>
</feature>
<feature type="compositionally biased region" description="Polar residues" evidence="1">
    <location>
        <begin position="47"/>
        <end position="59"/>
    </location>
</feature>
<dbReference type="VEuPathDB" id="TriTrypDB:ECC02_000671"/>